<sequence length="56" mass="6181">MSLTRDALQTHLDPVDAAGGKHWWLVDQAVAMLGRGRQLANKYASNTRSIWMVATA</sequence>
<proteinExistence type="predicted"/>
<dbReference type="EMBL" id="JAMBED010000072">
    <property type="protein sequence ID" value="MCL1553390.1"/>
    <property type="molecule type" value="Genomic_DNA"/>
</dbReference>
<organism evidence="1 2">
    <name type="scientific">Xanthomonas nasturtii</name>
    <dbReference type="NCBI Taxonomy" id="1843581"/>
    <lineage>
        <taxon>Bacteria</taxon>
        <taxon>Pseudomonadati</taxon>
        <taxon>Pseudomonadota</taxon>
        <taxon>Gammaproteobacteria</taxon>
        <taxon>Lysobacterales</taxon>
        <taxon>Lysobacteraceae</taxon>
        <taxon>Xanthomonas</taxon>
    </lineage>
</organism>
<keyword evidence="2" id="KW-1185">Reference proteome</keyword>
<evidence type="ECO:0000313" key="2">
    <source>
        <dbReference type="Proteomes" id="UP001167357"/>
    </source>
</evidence>
<name>A0ABT0LVN2_9XANT</name>
<dbReference type="RefSeq" id="WP_249048472.1">
    <property type="nucleotide sequence ID" value="NZ_JAMBEC010000015.1"/>
</dbReference>
<gene>
    <name evidence="1" type="ORF">M3O51_19335</name>
</gene>
<dbReference type="Proteomes" id="UP001167357">
    <property type="component" value="Unassembled WGS sequence"/>
</dbReference>
<accession>A0ABT0LVN2</accession>
<evidence type="ECO:0000313" key="1">
    <source>
        <dbReference type="EMBL" id="MCL1553390.1"/>
    </source>
</evidence>
<protein>
    <submittedName>
        <fullName evidence="1">Uncharacterized protein</fullName>
    </submittedName>
</protein>
<reference evidence="1" key="1">
    <citation type="submission" date="2022-04" db="EMBL/GenBank/DDBJ databases">
        <title>Genomic comparison of 19 strains of Xanthomonas nasturtii, a newly emerging watercress pathogen.</title>
        <authorList>
            <person name="Harrison J."/>
            <person name="Greer S."/>
            <person name="Hussain R."/>
            <person name="Lascelles D."/>
            <person name="Roberts M."/>
            <person name="Carter B."/>
            <person name="Bryning A."/>
            <person name="Carroll S."/>
            <person name="Aspin A."/>
            <person name="Cruz L."/>
            <person name="Cruz J."/>
            <person name="Grant M."/>
            <person name="Vicente J."/>
            <person name="Studholme D.J."/>
        </authorList>
    </citation>
    <scope>NUCLEOTIDE SEQUENCE</scope>
    <source>
        <strain evidence="1">10016B</strain>
    </source>
</reference>
<comment type="caution">
    <text evidence="1">The sequence shown here is derived from an EMBL/GenBank/DDBJ whole genome shotgun (WGS) entry which is preliminary data.</text>
</comment>